<dbReference type="GO" id="GO:0000976">
    <property type="term" value="F:transcription cis-regulatory region binding"/>
    <property type="evidence" value="ECO:0007669"/>
    <property type="project" value="TreeGrafter"/>
</dbReference>
<dbReference type="GO" id="GO:0003700">
    <property type="term" value="F:DNA-binding transcription factor activity"/>
    <property type="evidence" value="ECO:0007669"/>
    <property type="project" value="TreeGrafter"/>
</dbReference>
<accession>A0A0G9FB67</accession>
<protein>
    <submittedName>
        <fullName evidence="7">TetR/AcrR family transcriptional regulator</fullName>
    </submittedName>
    <submittedName>
        <fullName evidence="6">Transcription regulator of multidrug effluxpump operon TetR family</fullName>
    </submittedName>
</protein>
<dbReference type="EMBL" id="LUWI01000022">
    <property type="protein sequence ID" value="KZU03604.1"/>
    <property type="molecule type" value="Genomic_DNA"/>
</dbReference>
<keyword evidence="2 4" id="KW-0238">DNA-binding</keyword>
<dbReference type="SMR" id="A0A0G9FB67"/>
<dbReference type="OMA" id="FIWDAMK"/>
<dbReference type="Proteomes" id="UP000076989">
    <property type="component" value="Unassembled WGS sequence"/>
</dbReference>
<evidence type="ECO:0000313" key="8">
    <source>
        <dbReference type="Proteomes" id="UP000076989"/>
    </source>
</evidence>
<reference evidence="7 9" key="2">
    <citation type="submission" date="2020-12" db="EMBL/GenBank/DDBJ databases">
        <title>Whole genome sequencing of Lactobacillus plantarum PC518.</title>
        <authorList>
            <person name="Guo Q."/>
        </authorList>
    </citation>
    <scope>NUCLEOTIDE SEQUENCE [LARGE SCALE GENOMIC DNA]</scope>
    <source>
        <strain evidence="7 9">PC518</strain>
    </source>
</reference>
<keyword evidence="1" id="KW-0805">Transcription regulation</keyword>
<dbReference type="Gene3D" id="1.10.357.10">
    <property type="entry name" value="Tetracycline Repressor, domain 2"/>
    <property type="match status" value="1"/>
</dbReference>
<dbReference type="InterPro" id="IPR009057">
    <property type="entry name" value="Homeodomain-like_sf"/>
</dbReference>
<evidence type="ECO:0000259" key="5">
    <source>
        <dbReference type="PROSITE" id="PS50977"/>
    </source>
</evidence>
<evidence type="ECO:0000313" key="6">
    <source>
        <dbReference type="EMBL" id="KZU03604.1"/>
    </source>
</evidence>
<dbReference type="InterPro" id="IPR050109">
    <property type="entry name" value="HTH-type_TetR-like_transc_reg"/>
</dbReference>
<gene>
    <name evidence="7" type="ORF">JH395_02485</name>
    <name evidence="6" type="ORF">Nizo2260_1844</name>
</gene>
<evidence type="ECO:0000256" key="4">
    <source>
        <dbReference type="PROSITE-ProRule" id="PRU00335"/>
    </source>
</evidence>
<evidence type="ECO:0000256" key="3">
    <source>
        <dbReference type="ARBA" id="ARBA00023163"/>
    </source>
</evidence>
<evidence type="ECO:0000313" key="9">
    <source>
        <dbReference type="Proteomes" id="UP000595466"/>
    </source>
</evidence>
<evidence type="ECO:0000313" key="7">
    <source>
        <dbReference type="EMBL" id="QQM61442.1"/>
    </source>
</evidence>
<dbReference type="PANTHER" id="PTHR30055">
    <property type="entry name" value="HTH-TYPE TRANSCRIPTIONAL REGULATOR RUTR"/>
    <property type="match status" value="1"/>
</dbReference>
<dbReference type="AlphaFoldDB" id="A0A0G9FB67"/>
<keyword evidence="3" id="KW-0804">Transcription</keyword>
<dbReference type="Proteomes" id="UP000595466">
    <property type="component" value="Chromosome"/>
</dbReference>
<organism evidence="6 8">
    <name type="scientific">Lactiplantibacillus plantarum</name>
    <name type="common">Lactobacillus plantarum</name>
    <dbReference type="NCBI Taxonomy" id="1590"/>
    <lineage>
        <taxon>Bacteria</taxon>
        <taxon>Bacillati</taxon>
        <taxon>Bacillota</taxon>
        <taxon>Bacilli</taxon>
        <taxon>Lactobacillales</taxon>
        <taxon>Lactobacillaceae</taxon>
        <taxon>Lactiplantibacillus</taxon>
    </lineage>
</organism>
<sequence length="193" mass="21370">MKKKDMNKQVKIQDAVAAIILAEGPAGVSTTKVAKRVGIAQSNVYLYFKNKQALIDSVYARETNRILSTTDLDRLSDSTIDVTTRIRLYVQQVYDYSLANPDSLTIIQQIKALNGQGMTISAADADPNNIVANLLTAAIDAKVIKQLPVSLHMGVVFSTIHTHTTNISKGRYAQDQYTFGDIFQMIWDAMKQD</sequence>
<dbReference type="RefSeq" id="WP_003642336.1">
    <property type="nucleotide sequence ID" value="NZ_AP018405.1"/>
</dbReference>
<reference evidence="6 8" key="1">
    <citation type="submission" date="2016-03" db="EMBL/GenBank/DDBJ databases">
        <title>Comparative genomics of 54 Lactobacillus plantarum strains reveals genomic uncoupling from niche constraints.</title>
        <authorList>
            <person name="Martino M.E."/>
        </authorList>
    </citation>
    <scope>NUCLEOTIDE SEQUENCE [LARGE SCALE GENOMIC DNA]</scope>
    <source>
        <strain evidence="6 8">Nizo2260</strain>
    </source>
</reference>
<name>A0A0G9FB67_LACPN</name>
<dbReference type="PROSITE" id="PS50977">
    <property type="entry name" value="HTH_TETR_2"/>
    <property type="match status" value="1"/>
</dbReference>
<dbReference type="InterPro" id="IPR001647">
    <property type="entry name" value="HTH_TetR"/>
</dbReference>
<feature type="domain" description="HTH tetR-type" evidence="5">
    <location>
        <begin position="6"/>
        <end position="66"/>
    </location>
</feature>
<proteinExistence type="predicted"/>
<evidence type="ECO:0000256" key="1">
    <source>
        <dbReference type="ARBA" id="ARBA00023015"/>
    </source>
</evidence>
<dbReference type="EMBL" id="CP066817">
    <property type="protein sequence ID" value="QQM61442.1"/>
    <property type="molecule type" value="Genomic_DNA"/>
</dbReference>
<evidence type="ECO:0000256" key="2">
    <source>
        <dbReference type="ARBA" id="ARBA00023125"/>
    </source>
</evidence>
<dbReference type="Pfam" id="PF00440">
    <property type="entry name" value="TetR_N"/>
    <property type="match status" value="1"/>
</dbReference>
<feature type="DNA-binding region" description="H-T-H motif" evidence="4">
    <location>
        <begin position="29"/>
        <end position="48"/>
    </location>
</feature>
<dbReference type="PANTHER" id="PTHR30055:SF234">
    <property type="entry name" value="HTH-TYPE TRANSCRIPTIONAL REGULATOR BETI"/>
    <property type="match status" value="1"/>
</dbReference>
<dbReference type="SUPFAM" id="SSF46689">
    <property type="entry name" value="Homeodomain-like"/>
    <property type="match status" value="1"/>
</dbReference>